<sequence>MKMPHLYCDIKKSINSQESQVKVESVMGKQPTLFRGKERQDILSTVLVNQNRKIKTYQDIF</sequence>
<dbReference type="Proteomes" id="UP000003936">
    <property type="component" value="Chromosome"/>
</dbReference>
<evidence type="ECO:0000313" key="2">
    <source>
        <dbReference type="Proteomes" id="UP000003936"/>
    </source>
</evidence>
<dbReference type="AlphaFoldDB" id="J3Z3X7"/>
<dbReference type="HOGENOM" id="CLU_2920148_0_0_6"/>
<gene>
    <name evidence="1" type="ORF">A359_05520</name>
</gene>
<protein>
    <submittedName>
        <fullName evidence="1">Uncharacterized protein</fullName>
    </submittedName>
</protein>
<keyword evidence="2" id="KW-1185">Reference proteome</keyword>
<proteinExistence type="predicted"/>
<accession>J3Z3X7</accession>
<evidence type="ECO:0000313" key="1">
    <source>
        <dbReference type="EMBL" id="AFP84944.1"/>
    </source>
</evidence>
<name>J3Z3X7_9ENTR</name>
<organism evidence="1 2">
    <name type="scientific">secondary endosymbiont of Ctenarytaina eucalypti</name>
    <dbReference type="NCBI Taxonomy" id="1199245"/>
    <lineage>
        <taxon>Bacteria</taxon>
        <taxon>Pseudomonadati</taxon>
        <taxon>Pseudomonadota</taxon>
        <taxon>Gammaproteobacteria</taxon>
        <taxon>Enterobacterales</taxon>
        <taxon>Enterobacteriaceae</taxon>
        <taxon>aphid secondary symbionts</taxon>
    </lineage>
</organism>
<dbReference type="EMBL" id="CP003546">
    <property type="protein sequence ID" value="AFP84944.1"/>
    <property type="molecule type" value="Genomic_DNA"/>
</dbReference>
<dbReference type="KEGG" id="sect:A359_05520"/>
<reference evidence="1 2" key="1">
    <citation type="journal article" date="2012" name="Mol. Biol. Evol.">
        <title>Genome reduction and co-evolution between the primary and secondary bacterial symbionts of psyllids.</title>
        <authorList>
            <person name="Sloan D.B."/>
            <person name="Moran N.A."/>
        </authorList>
    </citation>
    <scope>NUCLEOTIDE SEQUENCE [LARGE SCALE GENOMIC DNA]</scope>
    <source>
        <strain evidence="1">Ceuc_S</strain>
    </source>
</reference>